<keyword evidence="12 17" id="KW-0408">Iron</keyword>
<keyword evidence="8 17" id="KW-0479">Metal-binding</keyword>
<evidence type="ECO:0000313" key="25">
    <source>
        <dbReference type="Proteomes" id="UP000025756"/>
    </source>
</evidence>
<dbReference type="InterPro" id="IPR001505">
    <property type="entry name" value="Copper_CuA"/>
</dbReference>
<comment type="cofactor">
    <cofactor evidence="19">
        <name>Cu cation</name>
        <dbReference type="ChEBI" id="CHEBI:23378"/>
    </cofactor>
    <text evidence="19">Binds a copper A center.</text>
</comment>
<dbReference type="Pfam" id="PF13442">
    <property type="entry name" value="Cytochrome_CBB3"/>
    <property type="match status" value="1"/>
</dbReference>
<comment type="catalytic activity">
    <reaction evidence="16 19">
        <text>4 Fe(II)-[cytochrome c] + O2 + 8 H(+)(in) = 4 Fe(III)-[cytochrome c] + 2 H2O + 4 H(+)(out)</text>
        <dbReference type="Rhea" id="RHEA:11436"/>
        <dbReference type="Rhea" id="RHEA-COMP:10350"/>
        <dbReference type="Rhea" id="RHEA-COMP:14399"/>
        <dbReference type="ChEBI" id="CHEBI:15377"/>
        <dbReference type="ChEBI" id="CHEBI:15378"/>
        <dbReference type="ChEBI" id="CHEBI:15379"/>
        <dbReference type="ChEBI" id="CHEBI:29033"/>
        <dbReference type="ChEBI" id="CHEBI:29034"/>
        <dbReference type="EC" id="7.1.1.9"/>
    </reaction>
</comment>
<dbReference type="NCBIfam" id="TIGR02866">
    <property type="entry name" value="CoxB"/>
    <property type="match status" value="1"/>
</dbReference>
<dbReference type="PROSITE" id="PS50857">
    <property type="entry name" value="COX2_CUA"/>
    <property type="match status" value="1"/>
</dbReference>
<evidence type="ECO:0000256" key="17">
    <source>
        <dbReference type="PROSITE-ProRule" id="PRU00433"/>
    </source>
</evidence>
<comment type="subcellular location">
    <subcellularLocation>
        <location evidence="18">Cell membrane</location>
        <topology evidence="18">Multi-pass membrane protein</topology>
    </subcellularLocation>
    <subcellularLocation>
        <location evidence="1">Membrane</location>
        <topology evidence="1">Multi-pass membrane protein</topology>
    </subcellularLocation>
    <subcellularLocation>
        <location evidence="2">Periplasm</location>
    </subcellularLocation>
</comment>
<evidence type="ECO:0000256" key="16">
    <source>
        <dbReference type="ARBA" id="ARBA00047816"/>
    </source>
</evidence>
<dbReference type="Pfam" id="PF02790">
    <property type="entry name" value="COX2_TM"/>
    <property type="match status" value="1"/>
</dbReference>
<dbReference type="InterPro" id="IPR014222">
    <property type="entry name" value="Cyt_c_oxidase_su2"/>
</dbReference>
<dbReference type="Gene3D" id="2.60.40.420">
    <property type="entry name" value="Cupredoxins - blue copper proteins"/>
    <property type="match status" value="1"/>
</dbReference>
<dbReference type="Proteomes" id="UP000025756">
    <property type="component" value="Unassembled WGS sequence"/>
</dbReference>
<evidence type="ECO:0000256" key="19">
    <source>
        <dbReference type="RuleBase" id="RU004024"/>
    </source>
</evidence>
<dbReference type="Gene3D" id="1.10.287.90">
    <property type="match status" value="1"/>
</dbReference>
<dbReference type="InterPro" id="IPR045187">
    <property type="entry name" value="CcO_II"/>
</dbReference>
<evidence type="ECO:0000256" key="10">
    <source>
        <dbReference type="ARBA" id="ARBA00022982"/>
    </source>
</evidence>
<dbReference type="InterPro" id="IPR011759">
    <property type="entry name" value="Cyt_c_oxidase_su2_TM_dom"/>
</dbReference>
<dbReference type="PANTHER" id="PTHR22888:SF9">
    <property type="entry name" value="CYTOCHROME C OXIDASE SUBUNIT 2"/>
    <property type="match status" value="1"/>
</dbReference>
<evidence type="ECO:0000259" key="22">
    <source>
        <dbReference type="PROSITE" id="PS50999"/>
    </source>
</evidence>
<evidence type="ECO:0000259" key="23">
    <source>
        <dbReference type="PROSITE" id="PS51007"/>
    </source>
</evidence>
<keyword evidence="14 20" id="KW-0472">Membrane</keyword>
<evidence type="ECO:0000313" key="24">
    <source>
        <dbReference type="EMBL" id="KCV38043.1"/>
    </source>
</evidence>
<keyword evidence="4 18" id="KW-0813">Transport</keyword>
<name>A0ABR4RLP0_BORBO</name>
<keyword evidence="5 17" id="KW-0349">Heme</keyword>
<keyword evidence="24" id="KW-0560">Oxidoreductase</keyword>
<feature type="domain" description="Cytochrome c" evidence="23">
    <location>
        <begin position="308"/>
        <end position="388"/>
    </location>
</feature>
<comment type="similarity">
    <text evidence="3 18">Belongs to the cytochrome c oxidase subunit 2 family.</text>
</comment>
<dbReference type="InterPro" id="IPR036257">
    <property type="entry name" value="Cyt_c_oxidase_su2_TM_sf"/>
</dbReference>
<dbReference type="InterPro" id="IPR008972">
    <property type="entry name" value="Cupredoxin"/>
</dbReference>
<evidence type="ECO:0000259" key="21">
    <source>
        <dbReference type="PROSITE" id="PS50857"/>
    </source>
</evidence>
<dbReference type="CDD" id="cd13912">
    <property type="entry name" value="CcO_II_C"/>
    <property type="match status" value="1"/>
</dbReference>
<keyword evidence="10 18" id="KW-0249">Electron transport</keyword>
<dbReference type="SUPFAM" id="SSF49503">
    <property type="entry name" value="Cupredoxins"/>
    <property type="match status" value="1"/>
</dbReference>
<dbReference type="GO" id="GO:0016491">
    <property type="term" value="F:oxidoreductase activity"/>
    <property type="evidence" value="ECO:0007669"/>
    <property type="project" value="UniProtKB-KW"/>
</dbReference>
<dbReference type="Gene3D" id="1.10.760.10">
    <property type="entry name" value="Cytochrome c-like domain"/>
    <property type="match status" value="1"/>
</dbReference>
<dbReference type="Pfam" id="PF00116">
    <property type="entry name" value="COX2"/>
    <property type="match status" value="1"/>
</dbReference>
<dbReference type="SUPFAM" id="SSF81464">
    <property type="entry name" value="Cytochrome c oxidase subunit II-like, transmembrane region"/>
    <property type="match status" value="1"/>
</dbReference>
<evidence type="ECO:0000256" key="18">
    <source>
        <dbReference type="RuleBase" id="RU000456"/>
    </source>
</evidence>
<dbReference type="InterPro" id="IPR002429">
    <property type="entry name" value="CcO_II-like_C"/>
</dbReference>
<keyword evidence="6 18" id="KW-0679">Respiratory chain</keyword>
<evidence type="ECO:0000256" key="3">
    <source>
        <dbReference type="ARBA" id="ARBA00007866"/>
    </source>
</evidence>
<dbReference type="PROSITE" id="PS51007">
    <property type="entry name" value="CYTC"/>
    <property type="match status" value="1"/>
</dbReference>
<dbReference type="PROSITE" id="PS00078">
    <property type="entry name" value="COX2"/>
    <property type="match status" value="1"/>
</dbReference>
<feature type="transmembrane region" description="Helical" evidence="20">
    <location>
        <begin position="73"/>
        <end position="98"/>
    </location>
</feature>
<evidence type="ECO:0000256" key="8">
    <source>
        <dbReference type="ARBA" id="ARBA00022723"/>
    </source>
</evidence>
<evidence type="ECO:0000256" key="13">
    <source>
        <dbReference type="ARBA" id="ARBA00023008"/>
    </source>
</evidence>
<dbReference type="InterPro" id="IPR036909">
    <property type="entry name" value="Cyt_c-like_dom_sf"/>
</dbReference>
<feature type="transmembrane region" description="Helical" evidence="20">
    <location>
        <begin position="119"/>
        <end position="137"/>
    </location>
</feature>
<evidence type="ECO:0000256" key="9">
    <source>
        <dbReference type="ARBA" id="ARBA00022967"/>
    </source>
</evidence>
<gene>
    <name evidence="24" type="primary">coxB</name>
    <name evidence="24" type="ORF">L490_4653</name>
</gene>
<keyword evidence="13 19" id="KW-0186">Copper</keyword>
<accession>A0ABR4RLP0</accession>
<reference evidence="24 25" key="1">
    <citation type="submission" date="2014-03" db="EMBL/GenBank/DDBJ databases">
        <title>Genome sequence of Bordetella bronchiseptica.</title>
        <authorList>
            <person name="Harvill E."/>
            <person name="Goodfield L.L."/>
            <person name="Ivanov Y.V."/>
            <person name="Meyer J.A."/>
            <person name="Muse S.J."/>
            <person name="Jacobs N."/>
            <person name="Bendor L."/>
            <person name="Smallridge W.E."/>
            <person name="Brinkac L.M."/>
            <person name="Sanka R."/>
            <person name="Kim M."/>
            <person name="Losada L."/>
        </authorList>
    </citation>
    <scope>NUCLEOTIDE SEQUENCE [LARGE SCALE GENOMIC DNA]</scope>
    <source>
        <strain evidence="24 25">00-P-2796</strain>
    </source>
</reference>
<evidence type="ECO:0000256" key="5">
    <source>
        <dbReference type="ARBA" id="ARBA00022617"/>
    </source>
</evidence>
<sequence>MPAFRTACTAYQGTGIVPCFEVSMKKWRGILGACALLVGSAAAAQVQDMPGGPRVNQLNLHEGVTQISRDVVWLHWMMLAICIVIFIGVFGVMFYSIWAHRKSRGHKAATFHEHLGVEVAWTVIPFLIVIAMALPATKTVVAMKDTSSADVTVKVTGYQWKWGYEYLDGEAAGIKFLSTLSTPRAQIENREPKGQFYLMEVDNHMVVPVDKKVRVVLTAGDVIHSWMVPDFGVKQDAIPGFLRDAWFRAEKPGIYRGQCAELCGKDHAFMPIVVEVLAQPEYDKWVADQKKKMAASADDPNKEWTQAELVARGEKVFAANCVACHQANGKGIPGSFPPLDGDAVVLGPKAAQINTVLKGKPGTAMAAFGGQLNDVEVAAVITYTRNAWSNAGKGQDPVVQPKDVVAAR</sequence>
<dbReference type="PANTHER" id="PTHR22888">
    <property type="entry name" value="CYTOCHROME C OXIDASE, SUBUNIT II"/>
    <property type="match status" value="1"/>
</dbReference>
<evidence type="ECO:0000256" key="20">
    <source>
        <dbReference type="SAM" id="Phobius"/>
    </source>
</evidence>
<keyword evidence="9" id="KW-1278">Translocase</keyword>
<keyword evidence="11 20" id="KW-1133">Transmembrane helix</keyword>
<dbReference type="SUPFAM" id="SSF46626">
    <property type="entry name" value="Cytochrome c"/>
    <property type="match status" value="1"/>
</dbReference>
<evidence type="ECO:0000256" key="14">
    <source>
        <dbReference type="ARBA" id="ARBA00023136"/>
    </source>
</evidence>
<evidence type="ECO:0000256" key="7">
    <source>
        <dbReference type="ARBA" id="ARBA00022692"/>
    </source>
</evidence>
<evidence type="ECO:0000256" key="12">
    <source>
        <dbReference type="ARBA" id="ARBA00023004"/>
    </source>
</evidence>
<feature type="domain" description="Cytochrome oxidase subunit II copper A binding" evidence="21">
    <location>
        <begin position="148"/>
        <end position="288"/>
    </location>
</feature>
<dbReference type="PROSITE" id="PS50999">
    <property type="entry name" value="COX2_TM"/>
    <property type="match status" value="1"/>
</dbReference>
<feature type="domain" description="Cytochrome oxidase subunit II transmembrane region profile" evidence="22">
    <location>
        <begin position="52"/>
        <end position="147"/>
    </location>
</feature>
<dbReference type="EC" id="7.1.1.9" evidence="19"/>
<dbReference type="InterPro" id="IPR009056">
    <property type="entry name" value="Cyt_c-like_dom"/>
</dbReference>
<evidence type="ECO:0000256" key="4">
    <source>
        <dbReference type="ARBA" id="ARBA00022448"/>
    </source>
</evidence>
<proteinExistence type="inferred from homology"/>
<dbReference type="InterPro" id="IPR034210">
    <property type="entry name" value="CcO_II_C"/>
</dbReference>
<evidence type="ECO:0000256" key="2">
    <source>
        <dbReference type="ARBA" id="ARBA00004418"/>
    </source>
</evidence>
<keyword evidence="25" id="KW-1185">Reference proteome</keyword>
<protein>
    <recommendedName>
        <fullName evidence="19">Cytochrome c oxidase subunit 2</fullName>
        <ecNumber evidence="19">7.1.1.9</ecNumber>
    </recommendedName>
</protein>
<evidence type="ECO:0000256" key="15">
    <source>
        <dbReference type="ARBA" id="ARBA00024688"/>
    </source>
</evidence>
<evidence type="ECO:0000256" key="6">
    <source>
        <dbReference type="ARBA" id="ARBA00022660"/>
    </source>
</evidence>
<dbReference type="EMBL" id="JGWH01000017">
    <property type="protein sequence ID" value="KCV38043.1"/>
    <property type="molecule type" value="Genomic_DNA"/>
</dbReference>
<evidence type="ECO:0000256" key="11">
    <source>
        <dbReference type="ARBA" id="ARBA00022989"/>
    </source>
</evidence>
<dbReference type="PRINTS" id="PR01166">
    <property type="entry name" value="CYCOXIDASEII"/>
</dbReference>
<keyword evidence="7 18" id="KW-0812">Transmembrane</keyword>
<comment type="function">
    <text evidence="15 19">Subunits I and II form the functional core of the enzyme complex. Electrons originating in cytochrome c are transferred via heme a and Cu(A) to the binuclear center formed by heme a3 and Cu(B).</text>
</comment>
<organism evidence="24 25">
    <name type="scientific">Bordetella bronchiseptica 00-P-2796</name>
    <dbReference type="NCBI Taxonomy" id="1331199"/>
    <lineage>
        <taxon>Bacteria</taxon>
        <taxon>Pseudomonadati</taxon>
        <taxon>Pseudomonadota</taxon>
        <taxon>Betaproteobacteria</taxon>
        <taxon>Burkholderiales</taxon>
        <taxon>Alcaligenaceae</taxon>
        <taxon>Bordetella</taxon>
    </lineage>
</organism>
<comment type="caution">
    <text evidence="24">The sequence shown here is derived from an EMBL/GenBank/DDBJ whole genome shotgun (WGS) entry which is preliminary data.</text>
</comment>
<evidence type="ECO:0000256" key="1">
    <source>
        <dbReference type="ARBA" id="ARBA00004141"/>
    </source>
</evidence>